<reference evidence="2 3" key="1">
    <citation type="submission" date="2019-04" db="EMBL/GenBank/DDBJ databases">
        <title>Friends and foes A comparative genomics studyof 23 Aspergillus species from section Flavi.</title>
        <authorList>
            <consortium name="DOE Joint Genome Institute"/>
            <person name="Kjaerbolling I."/>
            <person name="Vesth T."/>
            <person name="Frisvad J.C."/>
            <person name="Nybo J.L."/>
            <person name="Theobald S."/>
            <person name="Kildgaard S."/>
            <person name="Isbrandt T."/>
            <person name="Kuo A."/>
            <person name="Sato A."/>
            <person name="Lyhne E.K."/>
            <person name="Kogle M.E."/>
            <person name="Wiebenga A."/>
            <person name="Kun R.S."/>
            <person name="Lubbers R.J."/>
            <person name="Makela M.R."/>
            <person name="Barry K."/>
            <person name="Chovatia M."/>
            <person name="Clum A."/>
            <person name="Daum C."/>
            <person name="Haridas S."/>
            <person name="He G."/>
            <person name="LaButti K."/>
            <person name="Lipzen A."/>
            <person name="Mondo S."/>
            <person name="Riley R."/>
            <person name="Salamov A."/>
            <person name="Simmons B.A."/>
            <person name="Magnuson J.K."/>
            <person name="Henrissat B."/>
            <person name="Mortensen U.H."/>
            <person name="Larsen T.O."/>
            <person name="Devries R.P."/>
            <person name="Grigoriev I.V."/>
            <person name="Machida M."/>
            <person name="Baker S.E."/>
            <person name="Andersen M.R."/>
        </authorList>
    </citation>
    <scope>NUCLEOTIDE SEQUENCE [LARGE SCALE GENOMIC DNA]</scope>
    <source>
        <strain evidence="2 3">IBT 29228</strain>
    </source>
</reference>
<accession>A0A5N7ATA8</accession>
<evidence type="ECO:0000256" key="1">
    <source>
        <dbReference type="SAM" id="MobiDB-lite"/>
    </source>
</evidence>
<feature type="region of interest" description="Disordered" evidence="1">
    <location>
        <begin position="527"/>
        <end position="631"/>
    </location>
</feature>
<evidence type="ECO:0000313" key="3">
    <source>
        <dbReference type="Proteomes" id="UP000326198"/>
    </source>
</evidence>
<dbReference type="OrthoDB" id="419770at2759"/>
<keyword evidence="3" id="KW-1185">Reference proteome</keyword>
<feature type="region of interest" description="Disordered" evidence="1">
    <location>
        <begin position="1"/>
        <end position="54"/>
    </location>
</feature>
<feature type="compositionally biased region" description="Basic residues" evidence="1">
    <location>
        <begin position="442"/>
        <end position="452"/>
    </location>
</feature>
<dbReference type="EMBL" id="ML736328">
    <property type="protein sequence ID" value="KAE8373092.1"/>
    <property type="molecule type" value="Genomic_DNA"/>
</dbReference>
<proteinExistence type="predicted"/>
<sequence length="643" mass="72313">MARRRQGLSRTLPKDFTFSSIGEPRTPERSSIQLDVPPPPPPRHSSCRLRRSRVRSGTDVFAQAEYDRNIFHPNPSDIPLPSIEFSSSHDATDIQPCQPIPTSNDRFLAPPRDRVALKTPPAQIRAAPVDLSTGDWSTDDPQTIGEAIERPGSACSDSSVSSIETFASRHSVGGSCTSMESDSFDPFFLEIQPKHVESTPVPKFRRNKPPTRERWTRDMDNHLWNTYQVYLQDPTITPFKMTPGSIPPLGVTHRVAREAKKTWERMRCRFTKQAPSMLQQCAIGNSTPTPKVDTLKNIWPRSEASTRRRLKYLCKRKFCIAPHYQRLMMSRSPTPALDMISRSSRESSQVEAPTSSSAVYATRDLGISLVSSSVPGPLTQLAMEEPPNHNRGEWFSPPVPCNAPPHGAVDPFANRPFSFDEREMTPRLGSPFTYHTWGPNNSRKRVQRHTPRARRETIHVTGSRLRSPPRMDLFSNADNHNIAQDSMATAESPSDEETRRNLEELFRQGKLSDIGQHRVRIRNRGATMSSVNSGGLHQLFSPPSSSSRNDENHREEKPAAHLQNLSGEAIKRLGSPFKIDPPSRFIRHAPSRSEPFARGPLPQARQIGGQQTSSTLPYDPTEPGLSDAERIRRQILNMSYSRQ</sequence>
<dbReference type="Proteomes" id="UP000326198">
    <property type="component" value="Unassembled WGS sequence"/>
</dbReference>
<name>A0A5N7ATA8_9EURO</name>
<gene>
    <name evidence="2" type="ORF">BDV26DRAFT_75771</name>
</gene>
<organism evidence="2 3">
    <name type="scientific">Aspergillus bertholletiae</name>
    <dbReference type="NCBI Taxonomy" id="1226010"/>
    <lineage>
        <taxon>Eukaryota</taxon>
        <taxon>Fungi</taxon>
        <taxon>Dikarya</taxon>
        <taxon>Ascomycota</taxon>
        <taxon>Pezizomycotina</taxon>
        <taxon>Eurotiomycetes</taxon>
        <taxon>Eurotiomycetidae</taxon>
        <taxon>Eurotiales</taxon>
        <taxon>Aspergillaceae</taxon>
        <taxon>Aspergillus</taxon>
        <taxon>Aspergillus subgen. Circumdati</taxon>
    </lineage>
</organism>
<feature type="compositionally biased region" description="Basic residues" evidence="1">
    <location>
        <begin position="45"/>
        <end position="54"/>
    </location>
</feature>
<dbReference type="AlphaFoldDB" id="A0A5N7ATA8"/>
<protein>
    <submittedName>
        <fullName evidence="2">Uncharacterized protein</fullName>
    </submittedName>
</protein>
<feature type="compositionally biased region" description="Basic and acidic residues" evidence="1">
    <location>
        <begin position="548"/>
        <end position="559"/>
    </location>
</feature>
<feature type="region of interest" description="Disordered" evidence="1">
    <location>
        <begin position="431"/>
        <end position="471"/>
    </location>
</feature>
<feature type="compositionally biased region" description="Polar residues" evidence="1">
    <location>
        <begin position="527"/>
        <end position="547"/>
    </location>
</feature>
<evidence type="ECO:0000313" key="2">
    <source>
        <dbReference type="EMBL" id="KAE8373092.1"/>
    </source>
</evidence>